<keyword evidence="4" id="KW-1185">Reference proteome</keyword>
<dbReference type="Pfam" id="PF00106">
    <property type="entry name" value="adh_short"/>
    <property type="match status" value="1"/>
</dbReference>
<dbReference type="STRING" id="94208.A0A2S4L6W4"/>
<dbReference type="InterPro" id="IPR002347">
    <property type="entry name" value="SDR_fam"/>
</dbReference>
<dbReference type="PANTHER" id="PTHR24321">
    <property type="entry name" value="DEHYDROGENASES, SHORT CHAIN"/>
    <property type="match status" value="1"/>
</dbReference>
<reference evidence="3 4" key="1">
    <citation type="submission" date="2018-01" db="EMBL/GenBank/DDBJ databases">
        <title>Harnessing the power of phylogenomics to disentangle the directionality and signatures of interkingdom host jumping in the parasitic fungal genus Tolypocladium.</title>
        <authorList>
            <person name="Quandt C.A."/>
            <person name="Patterson W."/>
            <person name="Spatafora J.W."/>
        </authorList>
    </citation>
    <scope>NUCLEOTIDE SEQUENCE [LARGE SCALE GENOMIC DNA]</scope>
    <source>
        <strain evidence="3 4">NRBC 100945</strain>
    </source>
</reference>
<dbReference type="GO" id="GO:0016491">
    <property type="term" value="F:oxidoreductase activity"/>
    <property type="evidence" value="ECO:0007669"/>
    <property type="project" value="UniProtKB-KW"/>
</dbReference>
<protein>
    <submittedName>
        <fullName evidence="3">Levodione reductase</fullName>
    </submittedName>
</protein>
<dbReference type="SUPFAM" id="SSF51735">
    <property type="entry name" value="NAD(P)-binding Rossmann-fold domains"/>
    <property type="match status" value="1"/>
</dbReference>
<dbReference type="OrthoDB" id="414540at2759"/>
<organism evidence="3 4">
    <name type="scientific">Tolypocladium paradoxum</name>
    <dbReference type="NCBI Taxonomy" id="94208"/>
    <lineage>
        <taxon>Eukaryota</taxon>
        <taxon>Fungi</taxon>
        <taxon>Dikarya</taxon>
        <taxon>Ascomycota</taxon>
        <taxon>Pezizomycotina</taxon>
        <taxon>Sordariomycetes</taxon>
        <taxon>Hypocreomycetidae</taxon>
        <taxon>Hypocreales</taxon>
        <taxon>Ophiocordycipitaceae</taxon>
        <taxon>Tolypocladium</taxon>
    </lineage>
</organism>
<dbReference type="AlphaFoldDB" id="A0A2S4L6W4"/>
<dbReference type="PANTHER" id="PTHR24321:SF8">
    <property type="entry name" value="ESTRADIOL 17-BETA-DEHYDROGENASE 8-RELATED"/>
    <property type="match status" value="1"/>
</dbReference>
<sequence>MLGISIKGQVGIVTGAGSAYGIGRSMVIALAQAGAKAIYACDLNLGGIASLQDVVKSLGLECIVEGRQLDVASEEQTVAILKEILKCHGRFDFFIANAGYAVYRSLETLNQEHFMRAVEVMQKGPYLSVKYGSQAMMVTSAEKPKPSGSIIITSSCAAFAGAYADLAYTAVKKACNGIVESGSVQLSASNIRVNGIGPGCTKSSILTSSQLAERGEAYQLEASDEEIAKTHAKFFERGGLFNDQQKYYNRTAEPDEIAYLAAFLTSDMAAAINGQIILADSGKTVAATGEGFTGPVTAVSPMNFA</sequence>
<dbReference type="Gene3D" id="3.40.50.720">
    <property type="entry name" value="NAD(P)-binding Rossmann-like Domain"/>
    <property type="match status" value="1"/>
</dbReference>
<evidence type="ECO:0000313" key="3">
    <source>
        <dbReference type="EMBL" id="POR38179.1"/>
    </source>
</evidence>
<dbReference type="Pfam" id="PF13561">
    <property type="entry name" value="adh_short_C2"/>
    <property type="match status" value="1"/>
</dbReference>
<evidence type="ECO:0000313" key="4">
    <source>
        <dbReference type="Proteomes" id="UP000237481"/>
    </source>
</evidence>
<dbReference type="EMBL" id="PKSG01000164">
    <property type="protein sequence ID" value="POR38179.1"/>
    <property type="molecule type" value="Genomic_DNA"/>
</dbReference>
<evidence type="ECO:0000256" key="1">
    <source>
        <dbReference type="ARBA" id="ARBA00006484"/>
    </source>
</evidence>
<dbReference type="PRINTS" id="PR00081">
    <property type="entry name" value="GDHRDH"/>
</dbReference>
<comment type="similarity">
    <text evidence="1">Belongs to the short-chain dehydrogenases/reductases (SDR) family.</text>
</comment>
<gene>
    <name evidence="3" type="ORF">TPAR_01618</name>
</gene>
<comment type="caution">
    <text evidence="3">The sequence shown here is derived from an EMBL/GenBank/DDBJ whole genome shotgun (WGS) entry which is preliminary data.</text>
</comment>
<dbReference type="CDD" id="cd05233">
    <property type="entry name" value="SDR_c"/>
    <property type="match status" value="1"/>
</dbReference>
<proteinExistence type="inferred from homology"/>
<keyword evidence="2" id="KW-0560">Oxidoreductase</keyword>
<dbReference type="Proteomes" id="UP000237481">
    <property type="component" value="Unassembled WGS sequence"/>
</dbReference>
<evidence type="ECO:0000256" key="2">
    <source>
        <dbReference type="ARBA" id="ARBA00023002"/>
    </source>
</evidence>
<accession>A0A2S4L6W4</accession>
<name>A0A2S4L6W4_9HYPO</name>
<dbReference type="InterPro" id="IPR036291">
    <property type="entry name" value="NAD(P)-bd_dom_sf"/>
</dbReference>